<keyword evidence="3" id="KW-0342">GTP-binding</keyword>
<dbReference type="Gene3D" id="3.30.230.10">
    <property type="match status" value="1"/>
</dbReference>
<keyword evidence="1" id="KW-0547">Nucleotide-binding</keyword>
<dbReference type="Gene3D" id="3.40.50.300">
    <property type="entry name" value="P-loop containing nucleotide triphosphate hydrolases"/>
    <property type="match status" value="1"/>
</dbReference>
<evidence type="ECO:0000256" key="2">
    <source>
        <dbReference type="ARBA" id="ARBA00022917"/>
    </source>
</evidence>
<dbReference type="PANTHER" id="PTHR43261:SF1">
    <property type="entry name" value="RIBOSOME-RELEASING FACTOR 2, MITOCHONDRIAL"/>
    <property type="match status" value="1"/>
</dbReference>
<accession>A0A9D1AK06</accession>
<dbReference type="GO" id="GO:0006412">
    <property type="term" value="P:translation"/>
    <property type="evidence" value="ECO:0007669"/>
    <property type="project" value="UniProtKB-KW"/>
</dbReference>
<sequence>MNKTMGILAHVDGGKTTLSEQLLYQSGQVRTLGKVDDASSRLDQDEMERRRGITIFSHSAWFSQEGDRYYLLDTPGHTDFFGQTERCLWALDVAVLMVSIPEGIRGHTLTLWRLLRQQHIPTILFLNKADQPGVDPQALLAQCRERLSPDLIPMDGFDGVFSAAQREELAALEDTLCDAFLSGEEDPGFWAVRAGELFSQRSWFPVITGSALQGTGVKELLALLKLLPTQYSNQGEPKGLVYQIRYDEKNTPMAFCKLTGGTLETRTPLTLTDTGEVVKAGQLKIPLGGKLTPTQQVQAGEVFVMLPAQEILSCGTGFGGEPSKRLAQTAPLLTVQAVYPDSYSLPEMAQLFHRLEREEPSLQVQLSGEKLTLRSMGAIQLEILQDLLARQGVQVSFTKPNILYQETLSSPVTGYGHYEPLRHYAEVHLRLEPGQRGSGIVFESRVSTDVLEQNWQNLIRTHVLEQVPTGVLTGSPVTDLKVILVAARAHLKHTEGGDFRQATYRAIRQGLMQARQRGQILLLEPIYRYEMLVPADTAGKVNGLLAALAGQPDPPCFTGDWTELSGAAPVEQMLPLLEQLPALTGGRGSAATTFAGYAPCHNTDQVVEQRGYDPIRDINHPADSIFCSHGAGFTVPWEQVKEYVHLPAE</sequence>
<proteinExistence type="predicted"/>
<dbReference type="InterPro" id="IPR000795">
    <property type="entry name" value="T_Tr_GTP-bd_dom"/>
</dbReference>
<dbReference type="Proteomes" id="UP000886749">
    <property type="component" value="Unassembled WGS sequence"/>
</dbReference>
<dbReference type="InterPro" id="IPR020568">
    <property type="entry name" value="Ribosomal_Su5_D2-typ_SF"/>
</dbReference>
<dbReference type="PRINTS" id="PR01037">
    <property type="entry name" value="TCRTETOQM"/>
</dbReference>
<dbReference type="InterPro" id="IPR005225">
    <property type="entry name" value="Small_GTP-bd"/>
</dbReference>
<dbReference type="NCBIfam" id="TIGR00231">
    <property type="entry name" value="small_GTP"/>
    <property type="match status" value="1"/>
</dbReference>
<keyword evidence="2" id="KW-0648">Protein biosynthesis</keyword>
<dbReference type="InterPro" id="IPR035647">
    <property type="entry name" value="EFG_III/V"/>
</dbReference>
<evidence type="ECO:0000256" key="1">
    <source>
        <dbReference type="ARBA" id="ARBA00022741"/>
    </source>
</evidence>
<dbReference type="GO" id="GO:0003924">
    <property type="term" value="F:GTPase activity"/>
    <property type="evidence" value="ECO:0007669"/>
    <property type="project" value="InterPro"/>
</dbReference>
<reference evidence="5" key="2">
    <citation type="journal article" date="2021" name="PeerJ">
        <title>Extensive microbial diversity within the chicken gut microbiome revealed by metagenomics and culture.</title>
        <authorList>
            <person name="Gilroy R."/>
            <person name="Ravi A."/>
            <person name="Getino M."/>
            <person name="Pursley I."/>
            <person name="Horton D.L."/>
            <person name="Alikhan N.F."/>
            <person name="Baker D."/>
            <person name="Gharbi K."/>
            <person name="Hall N."/>
            <person name="Watson M."/>
            <person name="Adriaenssens E.M."/>
            <person name="Foster-Nyarko E."/>
            <person name="Jarju S."/>
            <person name="Secka A."/>
            <person name="Antonio M."/>
            <person name="Oren A."/>
            <person name="Chaudhuri R.R."/>
            <person name="La Ragione R."/>
            <person name="Hildebrand F."/>
            <person name="Pallen M.J."/>
        </authorList>
    </citation>
    <scope>NUCLEOTIDE SEQUENCE</scope>
    <source>
        <strain evidence="5">CHK184-25365</strain>
    </source>
</reference>
<dbReference type="AlphaFoldDB" id="A0A9D1AK06"/>
<dbReference type="InterPro" id="IPR027417">
    <property type="entry name" value="P-loop_NTPase"/>
</dbReference>
<dbReference type="PRINTS" id="PR00315">
    <property type="entry name" value="ELONGATNFCT"/>
</dbReference>
<feature type="domain" description="Tr-type G" evidence="4">
    <location>
        <begin position="1"/>
        <end position="231"/>
    </location>
</feature>
<dbReference type="InterPro" id="IPR009000">
    <property type="entry name" value="Transl_B-barrel_sf"/>
</dbReference>
<evidence type="ECO:0000256" key="3">
    <source>
        <dbReference type="ARBA" id="ARBA00023134"/>
    </source>
</evidence>
<dbReference type="Gene3D" id="3.30.70.870">
    <property type="entry name" value="Elongation Factor G (Translational Gtpase), domain 3"/>
    <property type="match status" value="1"/>
</dbReference>
<dbReference type="EMBL" id="DVGY01000113">
    <property type="protein sequence ID" value="HIR41196.1"/>
    <property type="molecule type" value="Genomic_DNA"/>
</dbReference>
<dbReference type="PANTHER" id="PTHR43261">
    <property type="entry name" value="TRANSLATION ELONGATION FACTOR G-RELATED"/>
    <property type="match status" value="1"/>
</dbReference>
<dbReference type="InterPro" id="IPR005517">
    <property type="entry name" value="Transl_elong_EFG/EF2_IV"/>
</dbReference>
<dbReference type="Pfam" id="PF03764">
    <property type="entry name" value="EFG_IV"/>
    <property type="match status" value="1"/>
</dbReference>
<dbReference type="SMART" id="SM00838">
    <property type="entry name" value="EFG_C"/>
    <property type="match status" value="1"/>
</dbReference>
<name>A0A9D1AK06_9FIRM</name>
<dbReference type="SUPFAM" id="SSF52540">
    <property type="entry name" value="P-loop containing nucleoside triphosphate hydrolases"/>
    <property type="match status" value="1"/>
</dbReference>
<dbReference type="Pfam" id="PF00009">
    <property type="entry name" value="GTP_EFTU"/>
    <property type="match status" value="1"/>
</dbReference>
<dbReference type="SUPFAM" id="SSF54211">
    <property type="entry name" value="Ribosomal protein S5 domain 2-like"/>
    <property type="match status" value="1"/>
</dbReference>
<dbReference type="GO" id="GO:0032790">
    <property type="term" value="P:ribosome disassembly"/>
    <property type="evidence" value="ECO:0007669"/>
    <property type="project" value="TreeGrafter"/>
</dbReference>
<reference evidence="5" key="1">
    <citation type="submission" date="2020-10" db="EMBL/GenBank/DDBJ databases">
        <authorList>
            <person name="Gilroy R."/>
        </authorList>
    </citation>
    <scope>NUCLEOTIDE SEQUENCE</scope>
    <source>
        <strain evidence="5">CHK184-25365</strain>
    </source>
</reference>
<evidence type="ECO:0000313" key="5">
    <source>
        <dbReference type="EMBL" id="HIR41196.1"/>
    </source>
</evidence>
<dbReference type="SUPFAM" id="SSF50447">
    <property type="entry name" value="Translation proteins"/>
    <property type="match status" value="1"/>
</dbReference>
<dbReference type="GO" id="GO:0005525">
    <property type="term" value="F:GTP binding"/>
    <property type="evidence" value="ECO:0007669"/>
    <property type="project" value="UniProtKB-KW"/>
</dbReference>
<dbReference type="PROSITE" id="PS51722">
    <property type="entry name" value="G_TR_2"/>
    <property type="match status" value="1"/>
</dbReference>
<evidence type="ECO:0000313" key="6">
    <source>
        <dbReference type="Proteomes" id="UP000886749"/>
    </source>
</evidence>
<dbReference type="Gene3D" id="3.30.70.240">
    <property type="match status" value="1"/>
</dbReference>
<dbReference type="InterPro" id="IPR000640">
    <property type="entry name" value="EFG_V-like"/>
</dbReference>
<dbReference type="SUPFAM" id="SSF54980">
    <property type="entry name" value="EF-G C-terminal domain-like"/>
    <property type="match status" value="2"/>
</dbReference>
<comment type="caution">
    <text evidence="5">The sequence shown here is derived from an EMBL/GenBank/DDBJ whole genome shotgun (WGS) entry which is preliminary data.</text>
</comment>
<dbReference type="Pfam" id="PF00679">
    <property type="entry name" value="EFG_C"/>
    <property type="match status" value="1"/>
</dbReference>
<organism evidence="5 6">
    <name type="scientific">Candidatus Egerieicola pullicola</name>
    <dbReference type="NCBI Taxonomy" id="2840775"/>
    <lineage>
        <taxon>Bacteria</taxon>
        <taxon>Bacillati</taxon>
        <taxon>Bacillota</taxon>
        <taxon>Clostridia</taxon>
        <taxon>Eubacteriales</taxon>
        <taxon>Oscillospiraceae</taxon>
        <taxon>Oscillospiraceae incertae sedis</taxon>
        <taxon>Candidatus Egerieicola</taxon>
    </lineage>
</organism>
<dbReference type="SMART" id="SM00889">
    <property type="entry name" value="EFG_IV"/>
    <property type="match status" value="1"/>
</dbReference>
<evidence type="ECO:0000259" key="4">
    <source>
        <dbReference type="PROSITE" id="PS51722"/>
    </source>
</evidence>
<dbReference type="Gene3D" id="2.40.30.10">
    <property type="entry name" value="Translation factors"/>
    <property type="match status" value="1"/>
</dbReference>
<dbReference type="InterPro" id="IPR014721">
    <property type="entry name" value="Ribsml_uS5_D2-typ_fold_subgr"/>
</dbReference>
<protein>
    <submittedName>
        <fullName evidence="5">TetM/TetW/TetO/TetS family tetracycline resistance ribosomal protection protein</fullName>
    </submittedName>
</protein>
<gene>
    <name evidence="5" type="ORF">IAB36_05155</name>
</gene>